<evidence type="ECO:0000256" key="3">
    <source>
        <dbReference type="PROSITE-ProRule" id="PRU00708"/>
    </source>
</evidence>
<dbReference type="Gene3D" id="1.25.40.10">
    <property type="entry name" value="Tetratricopeptide repeat domain"/>
    <property type="match status" value="6"/>
</dbReference>
<feature type="repeat" description="PPR" evidence="3">
    <location>
        <begin position="584"/>
        <end position="618"/>
    </location>
</feature>
<organism evidence="4 5">
    <name type="scientific">Coffea arabica</name>
    <name type="common">Arabian coffee</name>
    <dbReference type="NCBI Taxonomy" id="13443"/>
    <lineage>
        <taxon>Eukaryota</taxon>
        <taxon>Viridiplantae</taxon>
        <taxon>Streptophyta</taxon>
        <taxon>Embryophyta</taxon>
        <taxon>Tracheophyta</taxon>
        <taxon>Spermatophyta</taxon>
        <taxon>Magnoliopsida</taxon>
        <taxon>eudicotyledons</taxon>
        <taxon>Gunneridae</taxon>
        <taxon>Pentapetalae</taxon>
        <taxon>asterids</taxon>
        <taxon>lamiids</taxon>
        <taxon>Gentianales</taxon>
        <taxon>Rubiaceae</taxon>
        <taxon>Ixoroideae</taxon>
        <taxon>Gardenieae complex</taxon>
        <taxon>Bertiereae - Coffeeae clade</taxon>
        <taxon>Coffeeae</taxon>
        <taxon>Coffea</taxon>
    </lineage>
</organism>
<proteinExistence type="inferred from homology"/>
<feature type="repeat" description="PPR" evidence="3">
    <location>
        <begin position="307"/>
        <end position="341"/>
    </location>
</feature>
<keyword evidence="2" id="KW-0677">Repeat</keyword>
<dbReference type="InterPro" id="IPR011990">
    <property type="entry name" value="TPR-like_helical_dom_sf"/>
</dbReference>
<feature type="repeat" description="PPR" evidence="3">
    <location>
        <begin position="549"/>
        <end position="583"/>
    </location>
</feature>
<evidence type="ECO:0000313" key="5">
    <source>
        <dbReference type="RefSeq" id="XP_027086850.2"/>
    </source>
</evidence>
<name>A0A6P6U7X6_COFAR</name>
<feature type="repeat" description="PPR" evidence="3">
    <location>
        <begin position="654"/>
        <end position="688"/>
    </location>
</feature>
<dbReference type="SUPFAM" id="SSF81901">
    <property type="entry name" value="HCP-like"/>
    <property type="match status" value="1"/>
</dbReference>
<evidence type="ECO:0008006" key="6">
    <source>
        <dbReference type="Google" id="ProtNLM"/>
    </source>
</evidence>
<dbReference type="Proteomes" id="UP001652660">
    <property type="component" value="Chromosome 9c"/>
</dbReference>
<dbReference type="RefSeq" id="XP_027086850.2">
    <property type="nucleotide sequence ID" value="XM_027231049.2"/>
</dbReference>
<evidence type="ECO:0000313" key="4">
    <source>
        <dbReference type="Proteomes" id="UP001652660"/>
    </source>
</evidence>
<feature type="repeat" description="PPR" evidence="3">
    <location>
        <begin position="479"/>
        <end position="513"/>
    </location>
</feature>
<evidence type="ECO:0000256" key="2">
    <source>
        <dbReference type="ARBA" id="ARBA00022737"/>
    </source>
</evidence>
<dbReference type="OrthoDB" id="185373at2759"/>
<dbReference type="PANTHER" id="PTHR47447:SF22">
    <property type="entry name" value="TETRATRICOPEPTIDE-LIKE HELICAL DOMAIN SUPERFAMILY"/>
    <property type="match status" value="1"/>
</dbReference>
<dbReference type="Pfam" id="PF13041">
    <property type="entry name" value="PPR_2"/>
    <property type="match status" value="5"/>
</dbReference>
<evidence type="ECO:0000256" key="1">
    <source>
        <dbReference type="ARBA" id="ARBA00007626"/>
    </source>
</evidence>
<dbReference type="Pfam" id="PF01535">
    <property type="entry name" value="PPR"/>
    <property type="match status" value="4"/>
</dbReference>
<dbReference type="PANTHER" id="PTHR47447">
    <property type="entry name" value="OS03G0856100 PROTEIN"/>
    <property type="match status" value="1"/>
</dbReference>
<dbReference type="GeneID" id="113708574"/>
<protein>
    <recommendedName>
        <fullName evidence="6">Pentatricopeptide repeat-containing protein At2g19280-like</fullName>
    </recommendedName>
</protein>
<keyword evidence="4" id="KW-1185">Reference proteome</keyword>
<dbReference type="InterPro" id="IPR002885">
    <property type="entry name" value="PPR_rpt"/>
</dbReference>
<gene>
    <name evidence="5" type="primary">LOC113708574</name>
</gene>
<reference evidence="4" key="1">
    <citation type="journal article" date="2025" name="Foods">
        <title>Unveiling the Microbial Signatures of Arabica Coffee Cherries: Insights into Ripeness Specific Diversity, Functional Traits, and Implications for Quality and Safety.</title>
        <authorList>
            <consortium name="RefSeq"/>
            <person name="Tenea G.N."/>
            <person name="Cifuentes V."/>
            <person name="Reyes P."/>
            <person name="Cevallos-Vallejos M."/>
        </authorList>
    </citation>
    <scope>NUCLEOTIDE SEQUENCE [LARGE SCALE GENOMIC DNA]</scope>
</reference>
<sequence length="722" mass="81084">MRASVSIVNFGTAAIKLVSGLEKRFRLLSSWNLALSATHLSSSEDETIIPEESLVDIEAQELTTSTKCMQSDSIKHNSKSASSFEGIRDDYDIYHLGIQEDSSLVCENPQNTDMDVYGLGRMKVILRNRGWVLGSPDSCQRLPLAEYNIVCILNDLFEGSGDAALALAFFQWCEHYLHLQHGIRSTCVMIHILVAGNMNYRAIDLILYLVRKNAGEDWWPNLLLQVLLETYTIRTVLETVYSILIDCYIRANMVNVALKLACQMKHIKLFPSPGVCNSLLGALLYMDQFELAWNFLEEMQSQGLGLNVSVITLFIHKYCVKGNVERGWQLLVTMKQHGFSPDIVAYSTLIDSLSKMSLVREAISLLFKLSLIGISLDSISVSSVIDGLCKVGEVEKAFNILKIFRLPPNIYVYNGFISKYCHDSNMTAASSTFYEISEMGLVPDCFIYTTIISGYCKMKDLKMALIFLAKMVKSGVEPSVATYTTLIEYYCRSGEVHVAENLFQKMMTEGLPPDLVAYNTLMDGYGKEGLLHKVFGLLDIMKSAGVYPDNITYNTIIYSLTVRGFVNEAHDLLYELTRRGFTPDIVTFTNIASGYVKKGNFEEAFFVWHYMSEHNLEPDVVMCSALLNGYCRTRRMAEANALFTKMIDIGLVPDLVLYNTLIHGFCSVGNLDDACKLVEWMGKQGISPDEGTHQALILGYEKKMVENPVEAADFMLQRISLK</sequence>
<accession>A0A6P6U7X6</accession>
<dbReference type="PROSITE" id="PS51375">
    <property type="entry name" value="PPR"/>
    <property type="match status" value="9"/>
</dbReference>
<feature type="repeat" description="PPR" evidence="3">
    <location>
        <begin position="514"/>
        <end position="548"/>
    </location>
</feature>
<feature type="repeat" description="PPR" evidence="3">
    <location>
        <begin position="619"/>
        <end position="653"/>
    </location>
</feature>
<comment type="similarity">
    <text evidence="1">Belongs to the PPR family. P subfamily.</text>
</comment>
<reference evidence="5" key="2">
    <citation type="submission" date="2025-08" db="UniProtKB">
        <authorList>
            <consortium name="RefSeq"/>
        </authorList>
    </citation>
    <scope>IDENTIFICATION</scope>
    <source>
        <tissue evidence="5">Leaves</tissue>
    </source>
</reference>
<feature type="repeat" description="PPR" evidence="3">
    <location>
        <begin position="444"/>
        <end position="478"/>
    </location>
</feature>
<dbReference type="NCBIfam" id="TIGR00756">
    <property type="entry name" value="PPR"/>
    <property type="match status" value="10"/>
</dbReference>
<feature type="repeat" description="PPR" evidence="3">
    <location>
        <begin position="409"/>
        <end position="443"/>
    </location>
</feature>